<comment type="caution">
    <text evidence="1">The sequence shown here is derived from an EMBL/GenBank/DDBJ whole genome shotgun (WGS) entry which is preliminary data.</text>
</comment>
<dbReference type="GeneID" id="64661931"/>
<accession>A0AAD4DZ53</accession>
<dbReference type="RefSeq" id="XP_041222361.1">
    <property type="nucleotide sequence ID" value="XM_041367633.1"/>
</dbReference>
<organism evidence="1 2">
    <name type="scientific">Suillus fuscotomentosus</name>
    <dbReference type="NCBI Taxonomy" id="1912939"/>
    <lineage>
        <taxon>Eukaryota</taxon>
        <taxon>Fungi</taxon>
        <taxon>Dikarya</taxon>
        <taxon>Basidiomycota</taxon>
        <taxon>Agaricomycotina</taxon>
        <taxon>Agaricomycetes</taxon>
        <taxon>Agaricomycetidae</taxon>
        <taxon>Boletales</taxon>
        <taxon>Suillineae</taxon>
        <taxon>Suillaceae</taxon>
        <taxon>Suillus</taxon>
    </lineage>
</organism>
<sequence length="116" mass="13054">MQIHPYAKAASGVLSVVSKASITPHDVSDARLTDIYFIQTITSQATRDDSIGQLLSNMDEVDMFLAENDLAALRSIKSVVVRICQQTLERSYFLRDYSKSQNFCPAEMPYQKLMSQ</sequence>
<dbReference type="EMBL" id="JABBWK010000052">
    <property type="protein sequence ID" value="KAG1896785.1"/>
    <property type="molecule type" value="Genomic_DNA"/>
</dbReference>
<proteinExistence type="predicted"/>
<keyword evidence="2" id="KW-1185">Reference proteome</keyword>
<evidence type="ECO:0000313" key="2">
    <source>
        <dbReference type="Proteomes" id="UP001195769"/>
    </source>
</evidence>
<dbReference type="AlphaFoldDB" id="A0AAD4DZ53"/>
<protein>
    <submittedName>
        <fullName evidence="1">Uncharacterized protein</fullName>
    </submittedName>
</protein>
<name>A0AAD4DZ53_9AGAM</name>
<dbReference type="Proteomes" id="UP001195769">
    <property type="component" value="Unassembled WGS sequence"/>
</dbReference>
<reference evidence="1" key="1">
    <citation type="journal article" date="2020" name="New Phytol.">
        <title>Comparative genomics reveals dynamic genome evolution in host specialist ectomycorrhizal fungi.</title>
        <authorList>
            <person name="Lofgren L.A."/>
            <person name="Nguyen N.H."/>
            <person name="Vilgalys R."/>
            <person name="Ruytinx J."/>
            <person name="Liao H.L."/>
            <person name="Branco S."/>
            <person name="Kuo A."/>
            <person name="LaButti K."/>
            <person name="Lipzen A."/>
            <person name="Andreopoulos W."/>
            <person name="Pangilinan J."/>
            <person name="Riley R."/>
            <person name="Hundley H."/>
            <person name="Na H."/>
            <person name="Barry K."/>
            <person name="Grigoriev I.V."/>
            <person name="Stajich J.E."/>
            <person name="Kennedy P.G."/>
        </authorList>
    </citation>
    <scope>NUCLEOTIDE SEQUENCE</scope>
    <source>
        <strain evidence="1">FC203</strain>
    </source>
</reference>
<evidence type="ECO:0000313" key="1">
    <source>
        <dbReference type="EMBL" id="KAG1896785.1"/>
    </source>
</evidence>
<gene>
    <name evidence="1" type="ORF">F5891DRAFT_1192682</name>
</gene>